<evidence type="ECO:0000313" key="4">
    <source>
        <dbReference type="Proteomes" id="UP001519325"/>
    </source>
</evidence>
<gene>
    <name evidence="3" type="ORF">BJ987_007343</name>
</gene>
<keyword evidence="4" id="KW-1185">Reference proteome</keyword>
<evidence type="ECO:0000313" key="3">
    <source>
        <dbReference type="EMBL" id="MBP2194442.1"/>
    </source>
</evidence>
<feature type="compositionally biased region" description="Basic and acidic residues" evidence="1">
    <location>
        <begin position="81"/>
        <end position="92"/>
    </location>
</feature>
<evidence type="ECO:0008006" key="5">
    <source>
        <dbReference type="Google" id="ProtNLM"/>
    </source>
</evidence>
<protein>
    <recommendedName>
        <fullName evidence="5">LapA family protein</fullName>
    </recommendedName>
</protein>
<name>A0ABS4QRV9_9NOCA</name>
<dbReference type="Proteomes" id="UP001519325">
    <property type="component" value="Unassembled WGS sequence"/>
</dbReference>
<dbReference type="RefSeq" id="WP_209897566.1">
    <property type="nucleotide sequence ID" value="NZ_JAGGMR010000001.1"/>
</dbReference>
<feature type="transmembrane region" description="Helical" evidence="2">
    <location>
        <begin position="49"/>
        <end position="72"/>
    </location>
</feature>
<organism evidence="3 4">
    <name type="scientific">Nocardia goodfellowii</name>
    <dbReference type="NCBI Taxonomy" id="882446"/>
    <lineage>
        <taxon>Bacteria</taxon>
        <taxon>Bacillati</taxon>
        <taxon>Actinomycetota</taxon>
        <taxon>Actinomycetes</taxon>
        <taxon>Mycobacteriales</taxon>
        <taxon>Nocardiaceae</taxon>
        <taxon>Nocardia</taxon>
    </lineage>
</organism>
<proteinExistence type="predicted"/>
<keyword evidence="2" id="KW-0472">Membrane</keyword>
<keyword evidence="2" id="KW-0812">Transmembrane</keyword>
<feature type="compositionally biased region" description="Polar residues" evidence="1">
    <location>
        <begin position="99"/>
        <end position="109"/>
    </location>
</feature>
<dbReference type="EMBL" id="JAGGMR010000001">
    <property type="protein sequence ID" value="MBP2194442.1"/>
    <property type="molecule type" value="Genomic_DNA"/>
</dbReference>
<comment type="caution">
    <text evidence="3">The sequence shown here is derived from an EMBL/GenBank/DDBJ whole genome shotgun (WGS) entry which is preliminary data.</text>
</comment>
<reference evidence="3 4" key="1">
    <citation type="submission" date="2021-03" db="EMBL/GenBank/DDBJ databases">
        <title>Sequencing the genomes of 1000 actinobacteria strains.</title>
        <authorList>
            <person name="Klenk H.-P."/>
        </authorList>
    </citation>
    <scope>NUCLEOTIDE SEQUENCE [LARGE SCALE GENOMIC DNA]</scope>
    <source>
        <strain evidence="3 4">DSM 45516</strain>
    </source>
</reference>
<feature type="region of interest" description="Disordered" evidence="1">
    <location>
        <begin position="73"/>
        <end position="137"/>
    </location>
</feature>
<sequence length="137" mass="14203">MIILIGLLVLIAAVIVGAAGVAANSGGIDASTGKFEVFDYSFTATAGEVFLAGIVVGAVGMLGLALLLAGAWRASSRSRATRRELRQSRREMAAAQRANEPQSAATPPSGTKPVWSMNRFLPKPNGSVEPAPRTAPR</sequence>
<evidence type="ECO:0000256" key="1">
    <source>
        <dbReference type="SAM" id="MobiDB-lite"/>
    </source>
</evidence>
<keyword evidence="2" id="KW-1133">Transmembrane helix</keyword>
<accession>A0ABS4QRV9</accession>
<evidence type="ECO:0000256" key="2">
    <source>
        <dbReference type="SAM" id="Phobius"/>
    </source>
</evidence>